<protein>
    <submittedName>
        <fullName evidence="8">TolC family protein</fullName>
    </submittedName>
</protein>
<comment type="caution">
    <text evidence="8">The sequence shown here is derived from an EMBL/GenBank/DDBJ whole genome shotgun (WGS) entry which is preliminary data.</text>
</comment>
<evidence type="ECO:0000256" key="7">
    <source>
        <dbReference type="ARBA" id="ARBA00023237"/>
    </source>
</evidence>
<keyword evidence="6" id="KW-0472">Membrane</keyword>
<dbReference type="PANTHER" id="PTHR30026:SF20">
    <property type="entry name" value="OUTER MEMBRANE PROTEIN TOLC"/>
    <property type="match status" value="1"/>
</dbReference>
<accession>A0ABX2AM08</accession>
<name>A0ABX2AM08_9BACT</name>
<keyword evidence="4" id="KW-1134">Transmembrane beta strand</keyword>
<keyword evidence="5" id="KW-0812">Transmembrane</keyword>
<evidence type="ECO:0000256" key="6">
    <source>
        <dbReference type="ARBA" id="ARBA00023136"/>
    </source>
</evidence>
<evidence type="ECO:0000256" key="2">
    <source>
        <dbReference type="ARBA" id="ARBA00007613"/>
    </source>
</evidence>
<dbReference type="EMBL" id="JABKKF010000003">
    <property type="protein sequence ID" value="NPD91622.1"/>
    <property type="molecule type" value="Genomic_DNA"/>
</dbReference>
<reference evidence="8 9" key="1">
    <citation type="submission" date="2020-05" db="EMBL/GenBank/DDBJ databases">
        <title>Distinct polysaccharide utilization as determinants for interspecies competition between intestinal Prevotella spp.</title>
        <authorList>
            <person name="Galvez E.J.C."/>
            <person name="Iljazovic A."/>
            <person name="Strowig T."/>
        </authorList>
    </citation>
    <scope>NUCLEOTIDE SEQUENCE [LARGE SCALE GENOMIC DNA]</scope>
    <source>
        <strain evidence="8 9">PMUR</strain>
    </source>
</reference>
<sequence length="497" mass="57587">MMIKRKILLMGIVFMIPLLCHCAERPLTLNDVITIAKQRSHNAQSARFRFVAAYWTYRSFKAELLPSVNLGGSLLNFDHSKVETRNSESGLINYVDNNSLTNNMTLSVDQHIPWLGGTVSLQSYLYRLDQFDYDLTTYNSQPLRITYTQPLRSYNSLNWQRKTAPVEYDIAKKEYLENMEQVTITATQLFFGAISAQTNYRQSIKNHADLRTMYEMAQKRFELGTINKSDILQLELSVLNAKVAVTNNRIQLDNCLFNLFSYLRLSNYQNVELDVPADVPEVIINVNDAIAYALTNSSHSQNQNLIQLEARKSLAQAKSQKGIQLQLRSEIGFTKTADNLHDAYGRLKDNEKVGLTLSLPIFDWGVSKGRVRVAEANLELARLQVEQQREEYVQDVRKQVVQFACQSEQCRTAQRARDISSERYEMTKRRFEEGTVSVTELNTALQEAETAKSQYVSQLQRYWLDYYTLRRTTLYDWQFQCKLSTDYDKLLNERNYE</sequence>
<dbReference type="Proteomes" id="UP000714420">
    <property type="component" value="Unassembled WGS sequence"/>
</dbReference>
<evidence type="ECO:0000313" key="9">
    <source>
        <dbReference type="Proteomes" id="UP000714420"/>
    </source>
</evidence>
<proteinExistence type="inferred from homology"/>
<evidence type="ECO:0000256" key="1">
    <source>
        <dbReference type="ARBA" id="ARBA00004442"/>
    </source>
</evidence>
<evidence type="ECO:0000256" key="5">
    <source>
        <dbReference type="ARBA" id="ARBA00022692"/>
    </source>
</evidence>
<gene>
    <name evidence="8" type="ORF">HPS56_04515</name>
</gene>
<organism evidence="8 9">
    <name type="scientific">Xylanibacter muris</name>
    <dbReference type="NCBI Taxonomy" id="2736290"/>
    <lineage>
        <taxon>Bacteria</taxon>
        <taxon>Pseudomonadati</taxon>
        <taxon>Bacteroidota</taxon>
        <taxon>Bacteroidia</taxon>
        <taxon>Bacteroidales</taxon>
        <taxon>Prevotellaceae</taxon>
        <taxon>Xylanibacter</taxon>
    </lineage>
</organism>
<evidence type="ECO:0000256" key="4">
    <source>
        <dbReference type="ARBA" id="ARBA00022452"/>
    </source>
</evidence>
<dbReference type="Pfam" id="PF02321">
    <property type="entry name" value="OEP"/>
    <property type="match status" value="1"/>
</dbReference>
<comment type="subcellular location">
    <subcellularLocation>
        <location evidence="1">Cell outer membrane</location>
    </subcellularLocation>
</comment>
<keyword evidence="3" id="KW-0813">Transport</keyword>
<dbReference type="InterPro" id="IPR003423">
    <property type="entry name" value="OMP_efflux"/>
</dbReference>
<dbReference type="InterPro" id="IPR051906">
    <property type="entry name" value="TolC-like"/>
</dbReference>
<keyword evidence="9" id="KW-1185">Reference proteome</keyword>
<dbReference type="Gene3D" id="1.20.1600.10">
    <property type="entry name" value="Outer membrane efflux proteins (OEP)"/>
    <property type="match status" value="1"/>
</dbReference>
<dbReference type="PANTHER" id="PTHR30026">
    <property type="entry name" value="OUTER MEMBRANE PROTEIN TOLC"/>
    <property type="match status" value="1"/>
</dbReference>
<evidence type="ECO:0000313" key="8">
    <source>
        <dbReference type="EMBL" id="NPD91622.1"/>
    </source>
</evidence>
<comment type="similarity">
    <text evidence="2">Belongs to the outer membrane factor (OMF) (TC 1.B.17) family.</text>
</comment>
<keyword evidence="7" id="KW-0998">Cell outer membrane</keyword>
<dbReference type="SUPFAM" id="SSF56954">
    <property type="entry name" value="Outer membrane efflux proteins (OEP)"/>
    <property type="match status" value="1"/>
</dbReference>
<dbReference type="RefSeq" id="WP_172274544.1">
    <property type="nucleotide sequence ID" value="NZ_CASGMU010000018.1"/>
</dbReference>
<evidence type="ECO:0000256" key="3">
    <source>
        <dbReference type="ARBA" id="ARBA00022448"/>
    </source>
</evidence>